<dbReference type="AlphaFoldDB" id="A0A7C9J1K9"/>
<dbReference type="Proteomes" id="UP000480350">
    <property type="component" value="Unassembled WGS sequence"/>
</dbReference>
<dbReference type="EMBL" id="WUPT01000001">
    <property type="protein sequence ID" value="MXQ06881.1"/>
    <property type="molecule type" value="Genomic_DNA"/>
</dbReference>
<evidence type="ECO:0000256" key="1">
    <source>
        <dbReference type="ARBA" id="ARBA00004418"/>
    </source>
</evidence>
<evidence type="ECO:0000259" key="3">
    <source>
        <dbReference type="Pfam" id="PF00496"/>
    </source>
</evidence>
<name>A0A7C9J1K9_9RHOB</name>
<comment type="caution">
    <text evidence="4">The sequence shown here is derived from an EMBL/GenBank/DDBJ whole genome shotgun (WGS) entry which is preliminary data.</text>
</comment>
<accession>A0A7C9J1K9</accession>
<keyword evidence="5" id="KW-1185">Reference proteome</keyword>
<comment type="subcellular location">
    <subcellularLocation>
        <location evidence="1">Periplasm</location>
    </subcellularLocation>
</comment>
<reference evidence="4 5" key="2">
    <citation type="submission" date="2020-03" db="EMBL/GenBank/DDBJ databases">
        <title>Kangsaoukella pontilimi gen. nov., sp. nov., a new member of the family Rhodobacteraceae isolated from a tidal mudflat.</title>
        <authorList>
            <person name="Kim I.S."/>
        </authorList>
    </citation>
    <scope>NUCLEOTIDE SEQUENCE [LARGE SCALE GENOMIC DNA]</scope>
    <source>
        <strain evidence="4 5">GH1-50</strain>
    </source>
</reference>
<feature type="domain" description="Solute-binding protein family 5" evidence="3">
    <location>
        <begin position="62"/>
        <end position="288"/>
    </location>
</feature>
<evidence type="ECO:0000313" key="4">
    <source>
        <dbReference type="EMBL" id="MXQ06881.1"/>
    </source>
</evidence>
<dbReference type="SUPFAM" id="SSF53850">
    <property type="entry name" value="Periplasmic binding protein-like II"/>
    <property type="match status" value="1"/>
</dbReference>
<proteinExistence type="inferred from homology"/>
<dbReference type="GO" id="GO:0015833">
    <property type="term" value="P:peptide transport"/>
    <property type="evidence" value="ECO:0007669"/>
    <property type="project" value="TreeGrafter"/>
</dbReference>
<dbReference type="Gene3D" id="3.40.190.10">
    <property type="entry name" value="Periplasmic binding protein-like II"/>
    <property type="match status" value="1"/>
</dbReference>
<evidence type="ECO:0000256" key="2">
    <source>
        <dbReference type="ARBA" id="ARBA00005695"/>
    </source>
</evidence>
<protein>
    <recommendedName>
        <fullName evidence="3">Solute-binding protein family 5 domain-containing protein</fullName>
    </recommendedName>
</protein>
<dbReference type="GO" id="GO:1904680">
    <property type="term" value="F:peptide transmembrane transporter activity"/>
    <property type="evidence" value="ECO:0007669"/>
    <property type="project" value="TreeGrafter"/>
</dbReference>
<gene>
    <name evidence="4" type="ORF">GQ651_03380</name>
</gene>
<reference evidence="4 5" key="1">
    <citation type="submission" date="2019-12" db="EMBL/GenBank/DDBJ databases">
        <authorList>
            <person name="Lee S.D."/>
        </authorList>
    </citation>
    <scope>NUCLEOTIDE SEQUENCE [LARGE SCALE GENOMIC DNA]</scope>
    <source>
        <strain evidence="4 5">GH1-50</strain>
    </source>
</reference>
<dbReference type="InterPro" id="IPR039424">
    <property type="entry name" value="SBP_5"/>
</dbReference>
<evidence type="ECO:0000313" key="5">
    <source>
        <dbReference type="Proteomes" id="UP000480350"/>
    </source>
</evidence>
<dbReference type="PANTHER" id="PTHR30290">
    <property type="entry name" value="PERIPLASMIC BINDING COMPONENT OF ABC TRANSPORTER"/>
    <property type="match status" value="1"/>
</dbReference>
<comment type="similarity">
    <text evidence="2">Belongs to the bacterial solute-binding protein 5 family.</text>
</comment>
<dbReference type="InterPro" id="IPR000914">
    <property type="entry name" value="SBP_5_dom"/>
</dbReference>
<organism evidence="4 5">
    <name type="scientific">Kangsaoukella pontilimi</name>
    <dbReference type="NCBI Taxonomy" id="2691042"/>
    <lineage>
        <taxon>Bacteria</taxon>
        <taxon>Pseudomonadati</taxon>
        <taxon>Pseudomonadota</taxon>
        <taxon>Alphaproteobacteria</taxon>
        <taxon>Rhodobacterales</taxon>
        <taxon>Paracoccaceae</taxon>
        <taxon>Kangsaoukella</taxon>
    </lineage>
</organism>
<dbReference type="RefSeq" id="WP_160762794.1">
    <property type="nucleotide sequence ID" value="NZ_WUPT01000001.1"/>
</dbReference>
<sequence length="450" mass="47021">MSALATGVTMPTAMSLASRAEAAQPRAGGHLRIAVAPGPDADALLAFATGNALVERTPEGRLTGDLAEAFHAEENGRVWHVALRSDVTFHDGTPLDTGTALRAMASVAALPEVEALAASGPRHLMIRLTAPDSLFAERLAEPAHVLRLPSEDGTLLGTGPYRVDHSAPDKIHLTRRADGYWKPGRANVDEVTLSFVALPAARQAAVMSGEVDYAAPIPPETVAFLKNLPGIDLAASRGATALMAGAADTTEGARALDALRGAVPRADVLGLVLAGQGRLGDDTPWPVADRSAPDAPAVPQRVGGSYGLASGTETTWARQLSGLARARGLDLTVFEGDGAETAPLYSRVIPAAEIARLAWTPALAARFMRAESDACNALTGCLSAARATLDAKARAALLDEARTHVARSGRVFLPAWSDGLAAHRTALHHGRIQAGAPNDGHRMIERWWFA</sequence>
<dbReference type="Pfam" id="PF00496">
    <property type="entry name" value="SBP_bac_5"/>
    <property type="match status" value="1"/>
</dbReference>
<dbReference type="Gene3D" id="3.10.105.10">
    <property type="entry name" value="Dipeptide-binding Protein, Domain 3"/>
    <property type="match status" value="1"/>
</dbReference>